<dbReference type="Pfam" id="PF01395">
    <property type="entry name" value="PBP_GOBP"/>
    <property type="match status" value="1"/>
</dbReference>
<proteinExistence type="evidence at transcript level"/>
<dbReference type="EMBL" id="MG757927">
    <property type="protein sequence ID" value="AVH84913.1"/>
    <property type="molecule type" value="mRNA"/>
</dbReference>
<dbReference type="SUPFAM" id="SSF47565">
    <property type="entry name" value="Insect pheromone/odorant-binding proteins"/>
    <property type="match status" value="1"/>
</dbReference>
<sequence>MKFLLVIAALTTILNALTLEEMTTRADISHKKCFETTNANEDTVAKIRSHDFSEDDPVVREQILCYTQEVGFMNSMGELNQEFMRRRASSLINFAENDNDRKFSECTRPRASDVPVDLFITRLLKCLYTEFPDVLFV</sequence>
<organism evidence="2">
    <name type="scientific">Harmonia axyridis</name>
    <name type="common">Multicolored Asian lady beetle</name>
    <name type="synonym">Coccinella axyridis</name>
    <dbReference type="NCBI Taxonomy" id="115357"/>
    <lineage>
        <taxon>Eukaryota</taxon>
        <taxon>Metazoa</taxon>
        <taxon>Ecdysozoa</taxon>
        <taxon>Arthropoda</taxon>
        <taxon>Hexapoda</taxon>
        <taxon>Insecta</taxon>
        <taxon>Pterygota</taxon>
        <taxon>Neoptera</taxon>
        <taxon>Endopterygota</taxon>
        <taxon>Coleoptera</taxon>
        <taxon>Polyphaga</taxon>
        <taxon>Cucujiformia</taxon>
        <taxon>Coccinelloidea</taxon>
        <taxon>Coccinellidae</taxon>
        <taxon>Coccinellinae</taxon>
        <taxon>Coccinellini</taxon>
        <taxon>Harmonia</taxon>
    </lineage>
</organism>
<dbReference type="SMR" id="A0A8J9R767"/>
<dbReference type="GO" id="GO:0005549">
    <property type="term" value="F:odorant binding"/>
    <property type="evidence" value="ECO:0007669"/>
    <property type="project" value="InterPro"/>
</dbReference>
<reference evidence="2" key="1">
    <citation type="submission" date="2018-01" db="EMBL/GenBank/DDBJ databases">
        <title>Harmonia axyridis odorant binding protein 6.</title>
        <authorList>
            <person name="Han S."/>
            <person name="Liang C."/>
            <person name="He Y."/>
            <person name="Liu T."/>
        </authorList>
    </citation>
    <scope>NUCLEOTIDE SEQUENCE</scope>
</reference>
<feature type="chain" id="PRO_5035437930" evidence="1">
    <location>
        <begin position="17"/>
        <end position="137"/>
    </location>
</feature>
<gene>
    <name evidence="2" type="primary">OBP6</name>
</gene>
<dbReference type="InterPro" id="IPR006170">
    <property type="entry name" value="PBP/GOBP"/>
</dbReference>
<protein>
    <submittedName>
        <fullName evidence="2">Odorant binding protein 6</fullName>
    </submittedName>
</protein>
<dbReference type="Gene3D" id="1.10.238.20">
    <property type="entry name" value="Pheromone/general odorant binding protein domain"/>
    <property type="match status" value="1"/>
</dbReference>
<keyword evidence="1" id="KW-0732">Signal</keyword>
<accession>A0A8J9R767</accession>
<name>A0A8J9R767_HARAX</name>
<dbReference type="CDD" id="cd23992">
    <property type="entry name" value="PBP_GOBP"/>
    <property type="match status" value="1"/>
</dbReference>
<evidence type="ECO:0000256" key="1">
    <source>
        <dbReference type="SAM" id="SignalP"/>
    </source>
</evidence>
<dbReference type="InterPro" id="IPR036728">
    <property type="entry name" value="PBP_GOBP_sf"/>
</dbReference>
<evidence type="ECO:0000313" key="2">
    <source>
        <dbReference type="EMBL" id="AVH84913.1"/>
    </source>
</evidence>
<dbReference type="AlphaFoldDB" id="A0A8J9R767"/>
<feature type="signal peptide" evidence="1">
    <location>
        <begin position="1"/>
        <end position="16"/>
    </location>
</feature>